<dbReference type="EMBL" id="JABSTV010000444">
    <property type="protein sequence ID" value="KAH7986416.1"/>
    <property type="molecule type" value="Genomic_DNA"/>
</dbReference>
<reference evidence="4" key="2">
    <citation type="submission" date="2021-09" db="EMBL/GenBank/DDBJ databases">
        <authorList>
            <person name="Jia N."/>
            <person name="Wang J."/>
            <person name="Shi W."/>
            <person name="Du L."/>
            <person name="Sun Y."/>
            <person name="Zhan W."/>
            <person name="Jiang J."/>
            <person name="Wang Q."/>
            <person name="Zhang B."/>
            <person name="Ji P."/>
            <person name="Sakyi L.B."/>
            <person name="Cui X."/>
            <person name="Yuan T."/>
            <person name="Jiang B."/>
            <person name="Yang W."/>
            <person name="Lam T.T.-Y."/>
            <person name="Chang Q."/>
            <person name="Ding S."/>
            <person name="Wang X."/>
            <person name="Zhu J."/>
            <person name="Ruan X."/>
            <person name="Zhao L."/>
            <person name="Wei J."/>
            <person name="Que T."/>
            <person name="Du C."/>
            <person name="Cheng J."/>
            <person name="Dai P."/>
            <person name="Han X."/>
            <person name="Huang E."/>
            <person name="Gao Y."/>
            <person name="Liu J."/>
            <person name="Shao H."/>
            <person name="Ye R."/>
            <person name="Li L."/>
            <person name="Wei W."/>
            <person name="Wang X."/>
            <person name="Wang C."/>
            <person name="Huo Q."/>
            <person name="Li W."/>
            <person name="Guo W."/>
            <person name="Chen H."/>
            <person name="Chen S."/>
            <person name="Zhou L."/>
            <person name="Zhou L."/>
            <person name="Ni X."/>
            <person name="Tian J."/>
            <person name="Zhou Y."/>
            <person name="Sheng Y."/>
            <person name="Liu T."/>
            <person name="Pan Y."/>
            <person name="Xia L."/>
            <person name="Li J."/>
            <person name="Zhao F."/>
            <person name="Cao W."/>
        </authorList>
    </citation>
    <scope>NUCLEOTIDE SEQUENCE</scope>
    <source>
        <strain evidence="4">Rsan-2018</strain>
        <tissue evidence="4">Larvae</tissue>
    </source>
</reference>
<dbReference type="InterPro" id="IPR009003">
    <property type="entry name" value="Peptidase_S1_PA"/>
</dbReference>
<feature type="region of interest" description="Disordered" evidence="2">
    <location>
        <begin position="43"/>
        <end position="65"/>
    </location>
</feature>
<evidence type="ECO:0000313" key="5">
    <source>
        <dbReference type="Proteomes" id="UP000821837"/>
    </source>
</evidence>
<sequence length="185" mass="19828">MLQGSPLVPPCFWHPDAPGALYLAHHRPQKTPSHWTLIKHTGNKQLPPPQKGCGKSSALPGAAGPARRGDWPWHVMLLRFGKHVCDGTLVAEKWVLTTGNCVAHWREDERLQARLGSARKASPLDVRLSGPATLSADGTLALVMLEEALTLSSAVRPACWLPAGASSDVCATLAYQGTTDNTTCL</sequence>
<dbReference type="GO" id="GO:0006508">
    <property type="term" value="P:proteolysis"/>
    <property type="evidence" value="ECO:0007669"/>
    <property type="project" value="InterPro"/>
</dbReference>
<dbReference type="Gene3D" id="2.40.10.10">
    <property type="entry name" value="Trypsin-like serine proteases"/>
    <property type="match status" value="2"/>
</dbReference>
<dbReference type="InterPro" id="IPR001254">
    <property type="entry name" value="Trypsin_dom"/>
</dbReference>
<dbReference type="InterPro" id="IPR043504">
    <property type="entry name" value="Peptidase_S1_PA_chymotrypsin"/>
</dbReference>
<evidence type="ECO:0000256" key="2">
    <source>
        <dbReference type="SAM" id="MobiDB-lite"/>
    </source>
</evidence>
<dbReference type="Pfam" id="PF00089">
    <property type="entry name" value="Trypsin"/>
    <property type="match status" value="1"/>
</dbReference>
<dbReference type="AlphaFoldDB" id="A0A9D4YRR6"/>
<protein>
    <recommendedName>
        <fullName evidence="3">Peptidase S1 domain-containing protein</fullName>
    </recommendedName>
</protein>
<dbReference type="Proteomes" id="UP000821837">
    <property type="component" value="Unassembled WGS sequence"/>
</dbReference>
<dbReference type="GO" id="GO:0004252">
    <property type="term" value="F:serine-type endopeptidase activity"/>
    <property type="evidence" value="ECO:0007669"/>
    <property type="project" value="InterPro"/>
</dbReference>
<dbReference type="PANTHER" id="PTHR24250">
    <property type="entry name" value="CHYMOTRYPSIN-RELATED"/>
    <property type="match status" value="1"/>
</dbReference>
<dbReference type="VEuPathDB" id="VectorBase:RSAN_047871"/>
<accession>A0A9D4YRR6</accession>
<comment type="caution">
    <text evidence="4">The sequence shown here is derived from an EMBL/GenBank/DDBJ whole genome shotgun (WGS) entry which is preliminary data.</text>
</comment>
<proteinExistence type="predicted"/>
<evidence type="ECO:0000256" key="1">
    <source>
        <dbReference type="ARBA" id="ARBA00023157"/>
    </source>
</evidence>
<organism evidence="4 5">
    <name type="scientific">Rhipicephalus sanguineus</name>
    <name type="common">Brown dog tick</name>
    <name type="synonym">Ixodes sanguineus</name>
    <dbReference type="NCBI Taxonomy" id="34632"/>
    <lineage>
        <taxon>Eukaryota</taxon>
        <taxon>Metazoa</taxon>
        <taxon>Ecdysozoa</taxon>
        <taxon>Arthropoda</taxon>
        <taxon>Chelicerata</taxon>
        <taxon>Arachnida</taxon>
        <taxon>Acari</taxon>
        <taxon>Parasitiformes</taxon>
        <taxon>Ixodida</taxon>
        <taxon>Ixodoidea</taxon>
        <taxon>Ixodidae</taxon>
        <taxon>Rhipicephalinae</taxon>
        <taxon>Rhipicephalus</taxon>
        <taxon>Rhipicephalus</taxon>
    </lineage>
</organism>
<gene>
    <name evidence="4" type="ORF">HPB52_024987</name>
</gene>
<reference evidence="4" key="1">
    <citation type="journal article" date="2020" name="Cell">
        <title>Large-Scale Comparative Analyses of Tick Genomes Elucidate Their Genetic Diversity and Vector Capacities.</title>
        <authorList>
            <consortium name="Tick Genome and Microbiome Consortium (TIGMIC)"/>
            <person name="Jia N."/>
            <person name="Wang J."/>
            <person name="Shi W."/>
            <person name="Du L."/>
            <person name="Sun Y."/>
            <person name="Zhan W."/>
            <person name="Jiang J.F."/>
            <person name="Wang Q."/>
            <person name="Zhang B."/>
            <person name="Ji P."/>
            <person name="Bell-Sakyi L."/>
            <person name="Cui X.M."/>
            <person name="Yuan T.T."/>
            <person name="Jiang B.G."/>
            <person name="Yang W.F."/>
            <person name="Lam T.T."/>
            <person name="Chang Q.C."/>
            <person name="Ding S.J."/>
            <person name="Wang X.J."/>
            <person name="Zhu J.G."/>
            <person name="Ruan X.D."/>
            <person name="Zhao L."/>
            <person name="Wei J.T."/>
            <person name="Ye R.Z."/>
            <person name="Que T.C."/>
            <person name="Du C.H."/>
            <person name="Zhou Y.H."/>
            <person name="Cheng J.X."/>
            <person name="Dai P.F."/>
            <person name="Guo W.B."/>
            <person name="Han X.H."/>
            <person name="Huang E.J."/>
            <person name="Li L.F."/>
            <person name="Wei W."/>
            <person name="Gao Y.C."/>
            <person name="Liu J.Z."/>
            <person name="Shao H.Z."/>
            <person name="Wang X."/>
            <person name="Wang C.C."/>
            <person name="Yang T.C."/>
            <person name="Huo Q.B."/>
            <person name="Li W."/>
            <person name="Chen H.Y."/>
            <person name="Chen S.E."/>
            <person name="Zhou L.G."/>
            <person name="Ni X.B."/>
            <person name="Tian J.H."/>
            <person name="Sheng Y."/>
            <person name="Liu T."/>
            <person name="Pan Y.S."/>
            <person name="Xia L.Y."/>
            <person name="Li J."/>
            <person name="Zhao F."/>
            <person name="Cao W.C."/>
        </authorList>
    </citation>
    <scope>NUCLEOTIDE SEQUENCE</scope>
    <source>
        <strain evidence="4">Rsan-2018</strain>
    </source>
</reference>
<feature type="domain" description="Peptidase S1" evidence="3">
    <location>
        <begin position="65"/>
        <end position="178"/>
    </location>
</feature>
<evidence type="ECO:0000313" key="4">
    <source>
        <dbReference type="EMBL" id="KAH7986416.1"/>
    </source>
</evidence>
<keyword evidence="1" id="KW-1015">Disulfide bond</keyword>
<evidence type="ECO:0000259" key="3">
    <source>
        <dbReference type="Pfam" id="PF00089"/>
    </source>
</evidence>
<dbReference type="SUPFAM" id="SSF50494">
    <property type="entry name" value="Trypsin-like serine proteases"/>
    <property type="match status" value="1"/>
</dbReference>
<name>A0A9D4YRR6_RHISA</name>
<keyword evidence="5" id="KW-1185">Reference proteome</keyword>